<sequence>MLRTAEDIVRANPRDGAAWSTMGVVLRRMGRLEEAVVCYHRGVEHDPNNAGNWSNLGNLLTELGRHAEADDAHARALRLMDDNGQLLFNALISKRKATAFHEALTLMEKALAAEPHSAQLRWERALTLLQVGEYEQGFKDYEYRRGIATYRTRPTPGTPWDGSDLKGKRIFLSTEQGFGDTLMAARYVPLVKARGGRILFECHPELRRVLGGLPVDEFVPAGHAFPDFDVQASQMSLPYLCGTRFDSVPPPVKLHIPPDARAKATRILGPAEPGILRVGIIWSGRVTFADNARRASNLKNFLQFGTVSGVRLYSLQKGPPEDQLEEMGSRMLVTPLGPHIDDFADTAALLEQLDLLIMTDSSTAHLAGSLGTPVWNLVQFMPYWVYGDRGGRTPWYPSMRLFRQKDDQDWGPVFAEAMDALRDLAYSRRLTAKPCGT</sequence>
<gene>
    <name evidence="4" type="ORF">C0V82_22320</name>
</gene>
<dbReference type="AlphaFoldDB" id="A0A2K9NKP8"/>
<dbReference type="PROSITE" id="PS50005">
    <property type="entry name" value="TPR"/>
    <property type="match status" value="2"/>
</dbReference>
<dbReference type="SUPFAM" id="SSF48452">
    <property type="entry name" value="TPR-like"/>
    <property type="match status" value="1"/>
</dbReference>
<keyword evidence="4" id="KW-0614">Plasmid</keyword>
<dbReference type="PANTHER" id="PTHR44943">
    <property type="entry name" value="CELLULOSE SYNTHASE OPERON PROTEIN C"/>
    <property type="match status" value="1"/>
</dbReference>
<dbReference type="InterPro" id="IPR019734">
    <property type="entry name" value="TPR_rpt"/>
</dbReference>
<keyword evidence="2 3" id="KW-0802">TPR repeat</keyword>
<feature type="repeat" description="TPR" evidence="3">
    <location>
        <begin position="16"/>
        <end position="49"/>
    </location>
</feature>
<organism evidence="4 5">
    <name type="scientific">Niveispirillum cyanobacteriorum</name>
    <dbReference type="NCBI Taxonomy" id="1612173"/>
    <lineage>
        <taxon>Bacteria</taxon>
        <taxon>Pseudomonadati</taxon>
        <taxon>Pseudomonadota</taxon>
        <taxon>Alphaproteobacteria</taxon>
        <taxon>Rhodospirillales</taxon>
        <taxon>Azospirillaceae</taxon>
        <taxon>Niveispirillum</taxon>
    </lineage>
</organism>
<dbReference type="Pfam" id="PF00515">
    <property type="entry name" value="TPR_1"/>
    <property type="match status" value="1"/>
</dbReference>
<keyword evidence="1" id="KW-0677">Repeat</keyword>
<reference evidence="4 5" key="1">
    <citation type="submission" date="2017-12" db="EMBL/GenBank/DDBJ databases">
        <title>Genomes of bacteria within cyanobacterial aggregates.</title>
        <authorList>
            <person name="Cai H."/>
        </authorList>
    </citation>
    <scope>NUCLEOTIDE SEQUENCE [LARGE SCALE GENOMIC DNA]</scope>
    <source>
        <strain evidence="4 5">TH16</strain>
        <plasmid evidence="4 5">unnamed1</plasmid>
    </source>
</reference>
<name>A0A2K9NKP8_9PROT</name>
<dbReference type="Gene3D" id="1.25.40.10">
    <property type="entry name" value="Tetratricopeptide repeat domain"/>
    <property type="match status" value="1"/>
</dbReference>
<dbReference type="Gene3D" id="3.40.50.2000">
    <property type="entry name" value="Glycogen Phosphorylase B"/>
    <property type="match status" value="1"/>
</dbReference>
<dbReference type="EMBL" id="CP025613">
    <property type="protein sequence ID" value="AUN33644.1"/>
    <property type="molecule type" value="Genomic_DNA"/>
</dbReference>
<keyword evidence="5" id="KW-1185">Reference proteome</keyword>
<dbReference type="KEGG" id="ncb:C0V82_22320"/>
<evidence type="ECO:0000313" key="5">
    <source>
        <dbReference type="Proteomes" id="UP000234752"/>
    </source>
</evidence>
<dbReference type="SUPFAM" id="SSF53756">
    <property type="entry name" value="UDP-Glycosyltransferase/glycogen phosphorylase"/>
    <property type="match status" value="1"/>
</dbReference>
<dbReference type="Pfam" id="PF13432">
    <property type="entry name" value="TPR_16"/>
    <property type="match status" value="1"/>
</dbReference>
<accession>A0A2K9NKP8</accession>
<dbReference type="InterPro" id="IPR011990">
    <property type="entry name" value="TPR-like_helical_dom_sf"/>
</dbReference>
<dbReference type="InterPro" id="IPR051685">
    <property type="entry name" value="Ycf3/AcsC/BcsC/TPR_MFPF"/>
</dbReference>
<proteinExistence type="predicted"/>
<evidence type="ECO:0000256" key="3">
    <source>
        <dbReference type="PROSITE-ProRule" id="PRU00339"/>
    </source>
</evidence>
<dbReference type="SMART" id="SM00028">
    <property type="entry name" value="TPR"/>
    <property type="match status" value="2"/>
</dbReference>
<evidence type="ECO:0000313" key="4">
    <source>
        <dbReference type="EMBL" id="AUN33644.1"/>
    </source>
</evidence>
<evidence type="ECO:0000256" key="2">
    <source>
        <dbReference type="ARBA" id="ARBA00022803"/>
    </source>
</evidence>
<dbReference type="Pfam" id="PF13176">
    <property type="entry name" value="TPR_7"/>
    <property type="match status" value="1"/>
</dbReference>
<feature type="repeat" description="TPR" evidence="3">
    <location>
        <begin position="50"/>
        <end position="83"/>
    </location>
</feature>
<evidence type="ECO:0000256" key="1">
    <source>
        <dbReference type="ARBA" id="ARBA00022737"/>
    </source>
</evidence>
<geneLocation type="plasmid" evidence="4 5">
    <name>unnamed1</name>
</geneLocation>
<protein>
    <submittedName>
        <fullName evidence="4">Uncharacterized protein</fullName>
    </submittedName>
</protein>
<dbReference type="Proteomes" id="UP000234752">
    <property type="component" value="Plasmid unnamed1"/>
</dbReference>
<dbReference type="PANTHER" id="PTHR44943:SF4">
    <property type="entry name" value="TPR REPEAT-CONTAINING PROTEIN MJ0798"/>
    <property type="match status" value="1"/>
</dbReference>